<keyword evidence="3" id="KW-1185">Reference proteome</keyword>
<dbReference type="RefSeq" id="WP_020512312.1">
    <property type="nucleotide sequence ID" value="NZ_JBIAZU010000006.1"/>
</dbReference>
<comment type="caution">
    <text evidence="2">The sequence shown here is derived from an EMBL/GenBank/DDBJ whole genome shotgun (WGS) entry which is preliminary data.</text>
</comment>
<name>A0ABW6WLB2_9ACTN</name>
<keyword evidence="1" id="KW-0472">Membrane</keyword>
<gene>
    <name evidence="2" type="ORF">ACFY35_31930</name>
</gene>
<keyword evidence="1" id="KW-0812">Transmembrane</keyword>
<sequence length="247" mass="25117">MTLRILAAAVAAAGLLALGLPVLLPVVALVALLAVGELWLRALGLRERPLGLAVVSGLISLPMIALVLHLTGVRIEARTLAAGLAALALLLGGVALLRERSGPPVADPDFPRTLGAIAISGVVALVVGGAATFAYVRMPHPPQPGYTSVALGGWAADIDRPVAFPPRGLEVPIRVSSAGEPDVVAPLSVRVGDRPAGPPRPVTISADSTRAVQVHVPAPPDGCLHRIEISLGAASTVFYGRGPGRPC</sequence>
<reference evidence="2 3" key="1">
    <citation type="submission" date="2024-10" db="EMBL/GenBank/DDBJ databases">
        <title>The Natural Products Discovery Center: Release of the First 8490 Sequenced Strains for Exploring Actinobacteria Biosynthetic Diversity.</title>
        <authorList>
            <person name="Kalkreuter E."/>
            <person name="Kautsar S.A."/>
            <person name="Yang D."/>
            <person name="Bader C.D."/>
            <person name="Teijaro C.N."/>
            <person name="Fluegel L."/>
            <person name="Davis C.M."/>
            <person name="Simpson J.R."/>
            <person name="Lauterbach L."/>
            <person name="Steele A.D."/>
            <person name="Gui C."/>
            <person name="Meng S."/>
            <person name="Li G."/>
            <person name="Viehrig K."/>
            <person name="Ye F."/>
            <person name="Su P."/>
            <person name="Kiefer A.F."/>
            <person name="Nichols A."/>
            <person name="Cepeda A.J."/>
            <person name="Yan W."/>
            <person name="Fan B."/>
            <person name="Jiang Y."/>
            <person name="Adhikari A."/>
            <person name="Zheng C.-J."/>
            <person name="Schuster L."/>
            <person name="Cowan T.M."/>
            <person name="Smanski M.J."/>
            <person name="Chevrette M.G."/>
            <person name="De Carvalho L.P.S."/>
            <person name="Shen B."/>
        </authorList>
    </citation>
    <scope>NUCLEOTIDE SEQUENCE [LARGE SCALE GENOMIC DNA]</scope>
    <source>
        <strain evidence="2 3">NPDC000087</strain>
    </source>
</reference>
<evidence type="ECO:0008006" key="4">
    <source>
        <dbReference type="Google" id="ProtNLM"/>
    </source>
</evidence>
<feature type="transmembrane region" description="Helical" evidence="1">
    <location>
        <begin position="52"/>
        <end position="73"/>
    </location>
</feature>
<evidence type="ECO:0000313" key="2">
    <source>
        <dbReference type="EMBL" id="MFF5294069.1"/>
    </source>
</evidence>
<accession>A0ABW6WLB2</accession>
<evidence type="ECO:0000256" key="1">
    <source>
        <dbReference type="SAM" id="Phobius"/>
    </source>
</evidence>
<dbReference type="EMBL" id="JBIAZU010000006">
    <property type="protein sequence ID" value="MFF5294069.1"/>
    <property type="molecule type" value="Genomic_DNA"/>
</dbReference>
<evidence type="ECO:0000313" key="3">
    <source>
        <dbReference type="Proteomes" id="UP001602245"/>
    </source>
</evidence>
<keyword evidence="1" id="KW-1133">Transmembrane helix</keyword>
<protein>
    <recommendedName>
        <fullName evidence="4">DUF1616 domain-containing protein</fullName>
    </recommendedName>
</protein>
<dbReference type="Proteomes" id="UP001602245">
    <property type="component" value="Unassembled WGS sequence"/>
</dbReference>
<feature type="transmembrane region" description="Helical" evidence="1">
    <location>
        <begin position="117"/>
        <end position="136"/>
    </location>
</feature>
<organism evidence="2 3">
    <name type="scientific">Paractinoplanes globisporus</name>
    <dbReference type="NCBI Taxonomy" id="113565"/>
    <lineage>
        <taxon>Bacteria</taxon>
        <taxon>Bacillati</taxon>
        <taxon>Actinomycetota</taxon>
        <taxon>Actinomycetes</taxon>
        <taxon>Micromonosporales</taxon>
        <taxon>Micromonosporaceae</taxon>
        <taxon>Paractinoplanes</taxon>
    </lineage>
</organism>
<feature type="transmembrane region" description="Helical" evidence="1">
    <location>
        <begin position="80"/>
        <end position="97"/>
    </location>
</feature>
<proteinExistence type="predicted"/>